<keyword evidence="2" id="KW-1185">Reference proteome</keyword>
<dbReference type="Pfam" id="PF07394">
    <property type="entry name" value="DUF1501"/>
    <property type="match status" value="1"/>
</dbReference>
<protein>
    <recommendedName>
        <fullName evidence="3">Sulfatase</fullName>
    </recommendedName>
</protein>
<sequence length="489" mass="53927">MDELQIAQELNRRLFLRRSGMGLGSMALGSLLGLDAAGADAAKPGLPNPGAGAGALPGLPHFPAKAKRVIYLFQSGAPSQLDLFDHKPAIREKRGVELPESIRKGQRITTMTSGQKNLPVAPSIFNFAQHGESGAWLSELLPHTAKIVDDICIIRSVQTEAINHDPAVTFVQTGSQLAGRPSMGSWVAYGLGSLNDDLPSFVVLLSRGRTDQPLYDRLWGSGFLPSKYQGVKLRSGKDPVLYLANPSGCSTQLRRQMLDDLGELNTFHHDRTGDPEVLTRIAQYELAYRMQSSVPELTDLASEPKSIVDLYGPDVQKPGSYAANCLLARRLAERGVRFIQLYHMGWDQHTNLPEQIRSQCRDTDQASAALLMDLKQRGLLDDTLVVWGGEFGRTIYSQGTLTATDYGRDHHPRCFTIWMAGGGIKPGMTYGETDDFSYNITKDPVEIYDLNATMLHLLGVDHTRLTYRFQGRDFRLTDVHGKVIKPILA</sequence>
<dbReference type="Proteomes" id="UP000186309">
    <property type="component" value="Chromosome"/>
</dbReference>
<accession>A0A1U7CNV3</accession>
<dbReference type="InterPro" id="IPR010869">
    <property type="entry name" value="DUF1501"/>
</dbReference>
<dbReference type="SUPFAM" id="SSF53649">
    <property type="entry name" value="Alkaline phosphatase-like"/>
    <property type="match status" value="1"/>
</dbReference>
<dbReference type="AlphaFoldDB" id="A0A1U7CNV3"/>
<name>A0A1U7CNV3_9BACT</name>
<reference evidence="2" key="1">
    <citation type="submission" date="2016-12" db="EMBL/GenBank/DDBJ databases">
        <title>Comparative genomics of four Isosphaeraceae planctomycetes: a common pool of plasmids and glycoside hydrolase genes.</title>
        <authorList>
            <person name="Ivanova A."/>
        </authorList>
    </citation>
    <scope>NUCLEOTIDE SEQUENCE [LARGE SCALE GENOMIC DNA]</scope>
    <source>
        <strain evidence="2">PX4</strain>
    </source>
</reference>
<dbReference type="InterPro" id="IPR017850">
    <property type="entry name" value="Alkaline_phosphatase_core_sf"/>
</dbReference>
<dbReference type="EMBL" id="CP019082">
    <property type="protein sequence ID" value="APW60601.1"/>
    <property type="molecule type" value="Genomic_DNA"/>
</dbReference>
<gene>
    <name evidence="1" type="ORF">BSF38_02076</name>
</gene>
<dbReference type="STRING" id="1387353.BSF38_02076"/>
<dbReference type="PANTHER" id="PTHR43737">
    <property type="entry name" value="BLL7424 PROTEIN"/>
    <property type="match status" value="1"/>
</dbReference>
<dbReference type="Gene3D" id="3.40.720.10">
    <property type="entry name" value="Alkaline Phosphatase, subunit A"/>
    <property type="match status" value="1"/>
</dbReference>
<evidence type="ECO:0000313" key="1">
    <source>
        <dbReference type="EMBL" id="APW60601.1"/>
    </source>
</evidence>
<proteinExistence type="predicted"/>
<dbReference type="PANTHER" id="PTHR43737:SF1">
    <property type="entry name" value="DUF1501 DOMAIN-CONTAINING PROTEIN"/>
    <property type="match status" value="1"/>
</dbReference>
<evidence type="ECO:0008006" key="3">
    <source>
        <dbReference type="Google" id="ProtNLM"/>
    </source>
</evidence>
<organism evidence="1 2">
    <name type="scientific">Paludisphaera borealis</name>
    <dbReference type="NCBI Taxonomy" id="1387353"/>
    <lineage>
        <taxon>Bacteria</taxon>
        <taxon>Pseudomonadati</taxon>
        <taxon>Planctomycetota</taxon>
        <taxon>Planctomycetia</taxon>
        <taxon>Isosphaerales</taxon>
        <taxon>Isosphaeraceae</taxon>
        <taxon>Paludisphaera</taxon>
    </lineage>
</organism>
<dbReference type="PROSITE" id="PS51318">
    <property type="entry name" value="TAT"/>
    <property type="match status" value="1"/>
</dbReference>
<evidence type="ECO:0000313" key="2">
    <source>
        <dbReference type="Proteomes" id="UP000186309"/>
    </source>
</evidence>
<dbReference type="InterPro" id="IPR006311">
    <property type="entry name" value="TAT_signal"/>
</dbReference>
<dbReference type="KEGG" id="pbor:BSF38_02076"/>